<keyword evidence="7 14" id="KW-0863">Zinc-finger</keyword>
<keyword evidence="11 15" id="KW-1133">Transmembrane helix</keyword>
<keyword evidence="13 15" id="KW-0472">Membrane</keyword>
<evidence type="ECO:0000256" key="4">
    <source>
        <dbReference type="ARBA" id="ARBA00022679"/>
    </source>
</evidence>
<organism evidence="17">
    <name type="scientific">Tabanus bromius</name>
    <name type="common">Band-eyed brown horse fly</name>
    <dbReference type="NCBI Taxonomy" id="304241"/>
    <lineage>
        <taxon>Eukaryota</taxon>
        <taxon>Metazoa</taxon>
        <taxon>Ecdysozoa</taxon>
        <taxon>Arthropoda</taxon>
        <taxon>Hexapoda</taxon>
        <taxon>Insecta</taxon>
        <taxon>Pterygota</taxon>
        <taxon>Neoptera</taxon>
        <taxon>Endopterygota</taxon>
        <taxon>Diptera</taxon>
        <taxon>Brachycera</taxon>
        <taxon>Tabanomorpha</taxon>
        <taxon>Tabanoidea</taxon>
        <taxon>Tabanidae</taxon>
        <taxon>Tabanus</taxon>
    </lineage>
</organism>
<evidence type="ECO:0000256" key="1">
    <source>
        <dbReference type="ARBA" id="ARBA00000900"/>
    </source>
</evidence>
<keyword evidence="8" id="KW-0833">Ubl conjugation pathway</keyword>
<evidence type="ECO:0000313" key="17">
    <source>
        <dbReference type="EMBL" id="JAI17127.1"/>
    </source>
</evidence>
<keyword evidence="4" id="KW-0808">Transferase</keyword>
<dbReference type="GO" id="GO:0008270">
    <property type="term" value="F:zinc ion binding"/>
    <property type="evidence" value="ECO:0007669"/>
    <property type="project" value="UniProtKB-KW"/>
</dbReference>
<feature type="transmembrane region" description="Helical" evidence="15">
    <location>
        <begin position="233"/>
        <end position="253"/>
    </location>
</feature>
<keyword evidence="6" id="KW-0479">Metal-binding</keyword>
<dbReference type="EC" id="2.3.2.27" evidence="3"/>
<evidence type="ECO:0000256" key="9">
    <source>
        <dbReference type="ARBA" id="ARBA00022787"/>
    </source>
</evidence>
<dbReference type="FunFam" id="3.30.40.10:FF:000729">
    <property type="entry name" value="Mitochondrial ubiquitin ligase activator of nfkb 1-A"/>
    <property type="match status" value="1"/>
</dbReference>
<evidence type="ECO:0000256" key="12">
    <source>
        <dbReference type="ARBA" id="ARBA00023128"/>
    </source>
</evidence>
<dbReference type="InterPro" id="IPR051652">
    <property type="entry name" value="MDM2_MDM4_MUL1"/>
</dbReference>
<comment type="subcellular location">
    <subcellularLocation>
        <location evidence="2">Mitochondrion outer membrane</location>
        <topology evidence="2">Multi-pass membrane protein</topology>
    </subcellularLocation>
</comment>
<evidence type="ECO:0000259" key="16">
    <source>
        <dbReference type="PROSITE" id="PS50089"/>
    </source>
</evidence>
<evidence type="ECO:0000256" key="11">
    <source>
        <dbReference type="ARBA" id="ARBA00022989"/>
    </source>
</evidence>
<dbReference type="InterPro" id="IPR013083">
    <property type="entry name" value="Znf_RING/FYVE/PHD"/>
</dbReference>
<evidence type="ECO:0000256" key="3">
    <source>
        <dbReference type="ARBA" id="ARBA00012483"/>
    </source>
</evidence>
<evidence type="ECO:0000256" key="2">
    <source>
        <dbReference type="ARBA" id="ARBA00004374"/>
    </source>
</evidence>
<evidence type="ECO:0000256" key="10">
    <source>
        <dbReference type="ARBA" id="ARBA00022833"/>
    </source>
</evidence>
<keyword evidence="12" id="KW-0496">Mitochondrion</keyword>
<dbReference type="Pfam" id="PF13920">
    <property type="entry name" value="zf-C3HC4_3"/>
    <property type="match status" value="1"/>
</dbReference>
<dbReference type="Gene3D" id="3.30.40.10">
    <property type="entry name" value="Zinc/RING finger domain, C3HC4 (zinc finger)"/>
    <property type="match status" value="1"/>
</dbReference>
<evidence type="ECO:0000256" key="6">
    <source>
        <dbReference type="ARBA" id="ARBA00022723"/>
    </source>
</evidence>
<evidence type="ECO:0000256" key="15">
    <source>
        <dbReference type="SAM" id="Phobius"/>
    </source>
</evidence>
<dbReference type="AlphaFoldDB" id="A0A0K8TS00"/>
<evidence type="ECO:0000256" key="7">
    <source>
        <dbReference type="ARBA" id="ARBA00022771"/>
    </source>
</evidence>
<dbReference type="Pfam" id="PF12483">
    <property type="entry name" value="GIDE"/>
    <property type="match status" value="1"/>
</dbReference>
<evidence type="ECO:0000256" key="14">
    <source>
        <dbReference type="PROSITE-ProRule" id="PRU00175"/>
    </source>
</evidence>
<dbReference type="EMBL" id="GDAI01000476">
    <property type="protein sequence ID" value="JAI17127.1"/>
    <property type="molecule type" value="mRNA"/>
</dbReference>
<name>A0A0K8TS00_TABBR</name>
<keyword evidence="9" id="KW-1000">Mitochondrion outer membrane</keyword>
<evidence type="ECO:0000256" key="5">
    <source>
        <dbReference type="ARBA" id="ARBA00022692"/>
    </source>
</evidence>
<dbReference type="CDD" id="cd16649">
    <property type="entry name" value="mRING-HC-C3HC5_CGRF1-like"/>
    <property type="match status" value="1"/>
</dbReference>
<accession>A0A0K8TS00</accession>
<dbReference type="PROSITE" id="PS50089">
    <property type="entry name" value="ZF_RING_2"/>
    <property type="match status" value="1"/>
</dbReference>
<keyword evidence="5 15" id="KW-0812">Transmembrane</keyword>
<keyword evidence="10" id="KW-0862">Zinc</keyword>
<protein>
    <recommendedName>
        <fullName evidence="3">RING-type E3 ubiquitin transferase</fullName>
        <ecNumber evidence="3">2.3.2.27</ecNumber>
    </recommendedName>
</protein>
<evidence type="ECO:0000256" key="13">
    <source>
        <dbReference type="ARBA" id="ARBA00023136"/>
    </source>
</evidence>
<keyword evidence="17" id="KW-0436">Ligase</keyword>
<dbReference type="GO" id="GO:0016567">
    <property type="term" value="P:protein ubiquitination"/>
    <property type="evidence" value="ECO:0007669"/>
    <property type="project" value="InterPro"/>
</dbReference>
<comment type="catalytic activity">
    <reaction evidence="1">
        <text>S-ubiquitinyl-[E2 ubiquitin-conjugating enzyme]-L-cysteine + [acceptor protein]-L-lysine = [E2 ubiquitin-conjugating enzyme]-L-cysteine + N(6)-ubiquitinyl-[acceptor protein]-L-lysine.</text>
        <dbReference type="EC" id="2.3.2.27"/>
    </reaction>
</comment>
<dbReference type="SUPFAM" id="SSF57850">
    <property type="entry name" value="RING/U-box"/>
    <property type="match status" value="1"/>
</dbReference>
<dbReference type="GO" id="GO:0005741">
    <property type="term" value="C:mitochondrial outer membrane"/>
    <property type="evidence" value="ECO:0007669"/>
    <property type="project" value="UniProtKB-SubCell"/>
</dbReference>
<dbReference type="InterPro" id="IPR001841">
    <property type="entry name" value="Znf_RING"/>
</dbReference>
<dbReference type="InterPro" id="IPR022170">
    <property type="entry name" value="MUL1-like"/>
</dbReference>
<reference evidence="17" key="1">
    <citation type="journal article" date="2015" name="Insect Biochem. Mol. Biol.">
        <title>An insight into the sialome of the horse fly, Tabanus bromius.</title>
        <authorList>
            <person name="Ribeiro J.M."/>
            <person name="Kazimirova M."/>
            <person name="Takac P."/>
            <person name="Andersen J.F."/>
            <person name="Francischetti I.M."/>
        </authorList>
    </citation>
    <scope>NUCLEOTIDE SEQUENCE</scope>
</reference>
<dbReference type="PANTHER" id="PTHR12183">
    <property type="entry name" value="MITOCHONDRIAL UBIQUITIN LIGASE ACTIVATOR OF NFKB 1"/>
    <property type="match status" value="1"/>
</dbReference>
<sequence>MEYLNEGIVLGLDLLILGLCYKEYCSYKQTLKALKGAPQLPLDDSLKSYVQQQKDQKVPYAVIRGTVSPIGAPIKSVLSPTVTGVLQIMKLNEHRVARGFAGLWTEQKKLVHFSTNEVPFMITNGEHGVEVTEALSSAVLDLDVVYDNYEPSSLKLFDHLFGFFSGVRQKGFQTTEEILRDGSFITAVGEIELDAGNLRLQPSSIGPMFLTTATKGALIKKFEEAKSSMMVKMFISGAITALIIGIIGRRYFIRKKAERNERRLKETLEKARRERRAKTRPKANLMEEQLCVVCVTNPKEVICLPCGHVCLCEDCSEKIKIACPVCRTTIESKAAAFIS</sequence>
<proteinExistence type="evidence at transcript level"/>
<evidence type="ECO:0000256" key="8">
    <source>
        <dbReference type="ARBA" id="ARBA00022786"/>
    </source>
</evidence>
<dbReference type="PANTHER" id="PTHR12183:SF32">
    <property type="entry name" value="MITOCHONDRIAL E3 UBIQUITIN PROTEIN LIGASE 1"/>
    <property type="match status" value="1"/>
</dbReference>
<dbReference type="GO" id="GO:0061630">
    <property type="term" value="F:ubiquitin protein ligase activity"/>
    <property type="evidence" value="ECO:0007669"/>
    <property type="project" value="UniProtKB-EC"/>
</dbReference>
<dbReference type="GO" id="GO:0016874">
    <property type="term" value="F:ligase activity"/>
    <property type="evidence" value="ECO:0007669"/>
    <property type="project" value="UniProtKB-KW"/>
</dbReference>
<feature type="domain" description="RING-type" evidence="16">
    <location>
        <begin position="291"/>
        <end position="327"/>
    </location>
</feature>